<evidence type="ECO:0000259" key="2">
    <source>
        <dbReference type="Pfam" id="PF09353"/>
    </source>
</evidence>
<accession>A0AAW1QJQ5</accession>
<dbReference type="Pfam" id="PF09353">
    <property type="entry name" value="DUF1995"/>
    <property type="match status" value="1"/>
</dbReference>
<organism evidence="3 4">
    <name type="scientific">Apatococcus lobatus</name>
    <dbReference type="NCBI Taxonomy" id="904363"/>
    <lineage>
        <taxon>Eukaryota</taxon>
        <taxon>Viridiplantae</taxon>
        <taxon>Chlorophyta</taxon>
        <taxon>core chlorophytes</taxon>
        <taxon>Trebouxiophyceae</taxon>
        <taxon>Chlorellales</taxon>
        <taxon>Chlorellaceae</taxon>
        <taxon>Apatococcus</taxon>
    </lineage>
</organism>
<feature type="region of interest" description="Disordered" evidence="1">
    <location>
        <begin position="1"/>
        <end position="39"/>
    </location>
</feature>
<dbReference type="EMBL" id="JALJOS010000037">
    <property type="protein sequence ID" value="KAK9821510.1"/>
    <property type="molecule type" value="Genomic_DNA"/>
</dbReference>
<gene>
    <name evidence="3" type="ORF">WJX74_005131</name>
</gene>
<dbReference type="InterPro" id="IPR044687">
    <property type="entry name" value="LPA3"/>
</dbReference>
<proteinExistence type="predicted"/>
<dbReference type="Proteomes" id="UP001438707">
    <property type="component" value="Unassembled WGS sequence"/>
</dbReference>
<dbReference type="PANTHER" id="PTHR34051">
    <property type="entry name" value="PROTEIN LOW PSII ACCUMULATION 3, CHLOROPLASTIC"/>
    <property type="match status" value="1"/>
</dbReference>
<evidence type="ECO:0000313" key="3">
    <source>
        <dbReference type="EMBL" id="KAK9821510.1"/>
    </source>
</evidence>
<evidence type="ECO:0000313" key="4">
    <source>
        <dbReference type="Proteomes" id="UP001438707"/>
    </source>
</evidence>
<sequence>MSLVRPIQAGQSLRCSASSPQTASSPSSDRSSGRDTYQPSSYRELVGDAAAAVAAALEAGETRLEVEFPPTPGGVNSYKGSSDSYIDANIQLAITAGKELALKDKKRVHILVPDKGEFKRSYPMFKSSLELTDGLTLGYLRESKKGWLASLTGGGAPDLADPSQNALKADVYIATNASCIELTDIEKYVAETVHDKPFILWNMELDTLRADLGLFSFPPKTMQHNFLSRFKPVFYIRQRDYSKTVNAAPFLINYSGALFREYPGPWQVMLRQDSGQYACVAERPERYRLGQVKDELQTAMGLDTDPLGGTWDFLRRGYKDSTWWEDDTQKDVSANWRTSSRAKPVVWFLHRRAVQTPAKDQQTRFQSLTSLEQQQKGSSLGHKELLAGQSQPAWTGEGQALDRHGTGHRLALRHLGFVAAWLKGLYMVGR</sequence>
<protein>
    <recommendedName>
        <fullName evidence="2">DUF1995 domain-containing protein</fullName>
    </recommendedName>
</protein>
<keyword evidence="4" id="KW-1185">Reference proteome</keyword>
<evidence type="ECO:0000256" key="1">
    <source>
        <dbReference type="SAM" id="MobiDB-lite"/>
    </source>
</evidence>
<feature type="domain" description="DUF1995" evidence="2">
    <location>
        <begin position="39"/>
        <end position="293"/>
    </location>
</feature>
<dbReference type="InterPro" id="IPR018962">
    <property type="entry name" value="DUF1995"/>
</dbReference>
<dbReference type="PANTHER" id="PTHR34051:SF2">
    <property type="entry name" value="PROTEIN LPA3"/>
    <property type="match status" value="1"/>
</dbReference>
<name>A0AAW1QJQ5_9CHLO</name>
<feature type="compositionally biased region" description="Low complexity" evidence="1">
    <location>
        <begin position="16"/>
        <end position="36"/>
    </location>
</feature>
<dbReference type="AlphaFoldDB" id="A0AAW1QJQ5"/>
<comment type="caution">
    <text evidence="3">The sequence shown here is derived from an EMBL/GenBank/DDBJ whole genome shotgun (WGS) entry which is preliminary data.</text>
</comment>
<reference evidence="3 4" key="1">
    <citation type="journal article" date="2024" name="Nat. Commun.">
        <title>Phylogenomics reveals the evolutionary origins of lichenization in chlorophyte algae.</title>
        <authorList>
            <person name="Puginier C."/>
            <person name="Libourel C."/>
            <person name="Otte J."/>
            <person name="Skaloud P."/>
            <person name="Haon M."/>
            <person name="Grisel S."/>
            <person name="Petersen M."/>
            <person name="Berrin J.G."/>
            <person name="Delaux P.M."/>
            <person name="Dal Grande F."/>
            <person name="Keller J."/>
        </authorList>
    </citation>
    <scope>NUCLEOTIDE SEQUENCE [LARGE SCALE GENOMIC DNA]</scope>
    <source>
        <strain evidence="3 4">SAG 2145</strain>
    </source>
</reference>